<accession>A0ABP0VV77</accession>
<keyword evidence="3 6" id="KW-0713">Self-incompatibility</keyword>
<gene>
    <name evidence="7" type="ORF">CSSPJE1EN1_LOCUS2768</name>
</gene>
<keyword evidence="4 6" id="KW-0964">Secreted</keyword>
<comment type="similarity">
    <text evidence="2 6">Belongs to the plant self-incompatibility (S1) protein family.</text>
</comment>
<evidence type="ECO:0000313" key="7">
    <source>
        <dbReference type="EMBL" id="CAK9257290.1"/>
    </source>
</evidence>
<name>A0ABP0VV77_9BRYO</name>
<reference evidence="7" key="1">
    <citation type="submission" date="2024-02" db="EMBL/GenBank/DDBJ databases">
        <authorList>
            <consortium name="ELIXIR-Norway"/>
            <consortium name="Elixir Norway"/>
        </authorList>
    </citation>
    <scope>NUCLEOTIDE SEQUENCE</scope>
</reference>
<evidence type="ECO:0000256" key="6">
    <source>
        <dbReference type="RuleBase" id="RU367044"/>
    </source>
</evidence>
<keyword evidence="5" id="KW-0732">Signal</keyword>
<protein>
    <recommendedName>
        <fullName evidence="6">S-protein homolog</fullName>
    </recommendedName>
</protein>
<dbReference type="PANTHER" id="PTHR31232:SF18">
    <property type="entry name" value="S-PROTEIN HOMOLOG"/>
    <property type="match status" value="1"/>
</dbReference>
<dbReference type="Pfam" id="PF05938">
    <property type="entry name" value="Self-incomp_S1"/>
    <property type="match status" value="1"/>
</dbReference>
<dbReference type="InterPro" id="IPR010264">
    <property type="entry name" value="Self-incomp_S1"/>
</dbReference>
<comment type="subcellular location">
    <subcellularLocation>
        <location evidence="1 6">Secreted</location>
    </subcellularLocation>
</comment>
<proteinExistence type="inferred from homology"/>
<dbReference type="Proteomes" id="UP001497444">
    <property type="component" value="Chromosome 10"/>
</dbReference>
<evidence type="ECO:0000313" key="8">
    <source>
        <dbReference type="Proteomes" id="UP001497444"/>
    </source>
</evidence>
<evidence type="ECO:0000256" key="1">
    <source>
        <dbReference type="ARBA" id="ARBA00004613"/>
    </source>
</evidence>
<sequence>MVNHVTCISTIMIINNVLPRDSLHVNCHSKDDDLKWHIVSYNSIYIITFEDNFFGTTMFICEFNLDNQYHTTIIFVFQGYAYWGVVPCYVKCTWSVSPLGFFDNGVFKTSSATP</sequence>
<dbReference type="PANTHER" id="PTHR31232">
    <property type="match status" value="1"/>
</dbReference>
<evidence type="ECO:0000256" key="4">
    <source>
        <dbReference type="ARBA" id="ARBA00022525"/>
    </source>
</evidence>
<organism evidence="7 8">
    <name type="scientific">Sphagnum jensenii</name>
    <dbReference type="NCBI Taxonomy" id="128206"/>
    <lineage>
        <taxon>Eukaryota</taxon>
        <taxon>Viridiplantae</taxon>
        <taxon>Streptophyta</taxon>
        <taxon>Embryophyta</taxon>
        <taxon>Bryophyta</taxon>
        <taxon>Sphagnophytina</taxon>
        <taxon>Sphagnopsida</taxon>
        <taxon>Sphagnales</taxon>
        <taxon>Sphagnaceae</taxon>
        <taxon>Sphagnum</taxon>
    </lineage>
</organism>
<evidence type="ECO:0000256" key="5">
    <source>
        <dbReference type="ARBA" id="ARBA00022729"/>
    </source>
</evidence>
<evidence type="ECO:0000256" key="2">
    <source>
        <dbReference type="ARBA" id="ARBA00005581"/>
    </source>
</evidence>
<dbReference type="EMBL" id="OZ020105">
    <property type="protein sequence ID" value="CAK9257290.1"/>
    <property type="molecule type" value="Genomic_DNA"/>
</dbReference>
<keyword evidence="8" id="KW-1185">Reference proteome</keyword>
<evidence type="ECO:0000256" key="3">
    <source>
        <dbReference type="ARBA" id="ARBA00022471"/>
    </source>
</evidence>